<evidence type="ECO:0000256" key="9">
    <source>
        <dbReference type="HAMAP-Rule" id="MF_03172"/>
    </source>
</evidence>
<feature type="binding site" evidence="9">
    <location>
        <position position="194"/>
    </location>
    <ligand>
        <name>a ribonucleoside 5'-phosphate</name>
        <dbReference type="ChEBI" id="CHEBI:58043"/>
    </ligand>
</feature>
<comment type="caution">
    <text evidence="10">The sequence shown here is derived from an EMBL/GenBank/DDBJ whole genome shotgun (WGS) entry which is preliminary data.</text>
</comment>
<feature type="binding site" evidence="9">
    <location>
        <position position="205"/>
    </location>
    <ligand>
        <name>a ribonucleoside 5'-phosphate</name>
        <dbReference type="ChEBI" id="CHEBI:58043"/>
    </ligand>
</feature>
<dbReference type="HAMAP" id="MF_03172">
    <property type="entry name" value="Adenylate_kinase_UMP_CMP_kin"/>
    <property type="match status" value="1"/>
</dbReference>
<feature type="binding site" evidence="9">
    <location>
        <position position="190"/>
    </location>
    <ligand>
        <name>ATP</name>
        <dbReference type="ChEBI" id="CHEBI:30616"/>
    </ligand>
</feature>
<dbReference type="InterPro" id="IPR033690">
    <property type="entry name" value="Adenylat_kinase_CS"/>
</dbReference>
<evidence type="ECO:0000256" key="4">
    <source>
        <dbReference type="ARBA" id="ARBA00022777"/>
    </source>
</evidence>
<comment type="subcellular location">
    <subcellularLocation>
        <location evidence="9">Cytoplasm</location>
    </subcellularLocation>
    <subcellularLocation>
        <location evidence="9">Nucleus</location>
    </subcellularLocation>
</comment>
<dbReference type="Proteomes" id="UP000298416">
    <property type="component" value="Unassembled WGS sequence"/>
</dbReference>
<comment type="catalytic activity">
    <reaction evidence="9">
        <text>dCMP + ATP = dCDP + ADP</text>
        <dbReference type="Rhea" id="RHEA:25094"/>
        <dbReference type="ChEBI" id="CHEBI:30616"/>
        <dbReference type="ChEBI" id="CHEBI:57566"/>
        <dbReference type="ChEBI" id="CHEBI:58593"/>
        <dbReference type="ChEBI" id="CHEBI:456216"/>
        <dbReference type="EC" id="2.7.4.14"/>
    </reaction>
</comment>
<reference evidence="10" key="1">
    <citation type="submission" date="2018-01" db="EMBL/GenBank/DDBJ databases">
        <authorList>
            <person name="Mao J.F."/>
        </authorList>
    </citation>
    <scope>NUCLEOTIDE SEQUENCE</scope>
    <source>
        <strain evidence="10">Huo1</strain>
        <tissue evidence="10">Leaf</tissue>
    </source>
</reference>
<feature type="binding site" evidence="9">
    <location>
        <begin position="151"/>
        <end position="154"/>
    </location>
    <ligand>
        <name>a ribonucleoside 5'-phosphate</name>
        <dbReference type="ChEBI" id="CHEBI:58043"/>
    </ligand>
</feature>
<comment type="catalytic activity">
    <reaction evidence="8 9">
        <text>UMP + ATP = UDP + ADP</text>
        <dbReference type="Rhea" id="RHEA:24400"/>
        <dbReference type="ChEBI" id="CHEBI:30616"/>
        <dbReference type="ChEBI" id="CHEBI:57865"/>
        <dbReference type="ChEBI" id="CHEBI:58223"/>
        <dbReference type="ChEBI" id="CHEBI:456216"/>
        <dbReference type="EC" id="2.7.4.14"/>
    </reaction>
</comment>
<reference evidence="10" key="2">
    <citation type="submission" date="2020-08" db="EMBL/GenBank/DDBJ databases">
        <title>Plant Genome Project.</title>
        <authorList>
            <person name="Zhang R.-G."/>
        </authorList>
    </citation>
    <scope>NUCLEOTIDE SEQUENCE</scope>
    <source>
        <strain evidence="10">Huo1</strain>
        <tissue evidence="10">Leaf</tissue>
    </source>
</reference>
<comment type="catalytic activity">
    <reaction evidence="9">
        <text>CMP + ATP = CDP + ADP</text>
        <dbReference type="Rhea" id="RHEA:11600"/>
        <dbReference type="ChEBI" id="CHEBI:30616"/>
        <dbReference type="ChEBI" id="CHEBI:58069"/>
        <dbReference type="ChEBI" id="CHEBI:60377"/>
        <dbReference type="ChEBI" id="CHEBI:456216"/>
        <dbReference type="EC" id="2.7.4.14"/>
    </reaction>
</comment>
<dbReference type="Gene3D" id="3.40.50.300">
    <property type="entry name" value="P-loop containing nucleotide triphosphate hydrolases"/>
    <property type="match status" value="1"/>
</dbReference>
<comment type="caution">
    <text evidence="9">Lacks conserved residue(s) required for the propagation of feature annotation.</text>
</comment>
<accession>A0A8X8WFU6</accession>
<evidence type="ECO:0000256" key="3">
    <source>
        <dbReference type="ARBA" id="ARBA00022741"/>
    </source>
</evidence>
<feature type="binding site" evidence="9">
    <location>
        <position position="158"/>
    </location>
    <ligand>
        <name>CMP</name>
        <dbReference type="ChEBI" id="CHEBI:60377"/>
    </ligand>
</feature>
<dbReference type="NCBIfam" id="TIGR01359">
    <property type="entry name" value="UMP_CMP_kin_fam"/>
    <property type="match status" value="1"/>
</dbReference>
<proteinExistence type="inferred from homology"/>
<evidence type="ECO:0000256" key="2">
    <source>
        <dbReference type="ARBA" id="ARBA00022679"/>
    </source>
</evidence>
<dbReference type="CDD" id="cd01428">
    <property type="entry name" value="ADK"/>
    <property type="match status" value="1"/>
</dbReference>
<evidence type="ECO:0000313" key="10">
    <source>
        <dbReference type="EMBL" id="KAG6393309.1"/>
    </source>
</evidence>
<feature type="binding site" evidence="9">
    <location>
        <position position="103"/>
    </location>
    <ligand>
        <name>a ribonucleoside 5'-phosphate</name>
        <dbReference type="ChEBI" id="CHEBI:58043"/>
    </ligand>
</feature>
<protein>
    <recommendedName>
        <fullName evidence="9">UMP-CMP kinase</fullName>
        <ecNumber evidence="9">2.7.4.14</ecNumber>
    </recommendedName>
    <alternativeName>
        <fullName evidence="9">Deoxycytidylate kinase</fullName>
        <shortName evidence="9">CK</shortName>
        <shortName evidence="9">dCMP kinase</shortName>
    </alternativeName>
    <alternativeName>
        <fullName evidence="9">Uridine monophosphate/cytidine monophosphate kinase</fullName>
        <shortName evidence="9">UMP/CMP kinase</shortName>
        <shortName evidence="9">UMP/CMPK</shortName>
    </alternativeName>
</protein>
<feature type="binding site" evidence="9">
    <location>
        <begin position="124"/>
        <end position="126"/>
    </location>
    <ligand>
        <name>a ribonucleoside 5'-phosphate</name>
        <dbReference type="ChEBI" id="CHEBI:58043"/>
    </ligand>
</feature>
<comment type="subunit">
    <text evidence="9">Monomer.</text>
</comment>
<name>A0A8X8WFU6_SALSN</name>
<dbReference type="GO" id="GO:0005634">
    <property type="term" value="C:nucleus"/>
    <property type="evidence" value="ECO:0007669"/>
    <property type="project" value="UniProtKB-SubCell"/>
</dbReference>
<dbReference type="InterPro" id="IPR000850">
    <property type="entry name" value="Adenylat/UMP-CMP_kin"/>
</dbReference>
<dbReference type="FunFam" id="3.40.50.300:FF:000315">
    <property type="entry name" value="Adenylate kinase 1"/>
    <property type="match status" value="1"/>
</dbReference>
<dbReference type="EC" id="2.7.4.14" evidence="9"/>
<sequence>MDNRSIIYSSDDSNRVKERMDRTCKNNGGDGSDEAINLIEISAAAMGTVVDAAIKEANGSAPINKKVTVVFVLGGPGSGKGTQCANIVEHFGYTHLSAGDLLRAEIKSGSENGTMIQNMIKEGKIVPSEVTIKLLKRAIEENENDKFLIDGFPRNEENRAAFESVTGIQPEFVLFFDCSEEEMQKRLLGRNQGREDDNIETIRKRFNVYMESSLPVIEYYSAKGKVKKIDAARPIGEVFEAVKAIFTPPKVKQYSSSFRN</sequence>
<gene>
    <name evidence="10" type="ORF">SASPL_147546</name>
</gene>
<comment type="domain">
    <text evidence="9">Consists of three domains, a large central CORE domain and two small peripheral domains, NMPbind and LID, which undergo movements during catalysis. The LID domain closes over the site of phosphoryl transfer upon ATP binding. Assembling and dissambling the active center during each catalytic cycle provides an effective means to prevent ATP hydrolysis.</text>
</comment>
<keyword evidence="11" id="KW-1185">Reference proteome</keyword>
<dbReference type="Pfam" id="PF00406">
    <property type="entry name" value="ADK"/>
    <property type="match status" value="1"/>
</dbReference>
<dbReference type="PANTHER" id="PTHR23359">
    <property type="entry name" value="NUCLEOTIDE KINASE"/>
    <property type="match status" value="1"/>
</dbReference>
<dbReference type="GO" id="GO:0006221">
    <property type="term" value="P:pyrimidine nucleotide biosynthetic process"/>
    <property type="evidence" value="ECO:0007669"/>
    <property type="project" value="UniProtKB-UniRule"/>
</dbReference>
<dbReference type="GO" id="GO:0005524">
    <property type="term" value="F:ATP binding"/>
    <property type="evidence" value="ECO:0007669"/>
    <property type="project" value="UniProtKB-KW"/>
</dbReference>
<keyword evidence="2 9" id="KW-0808">Transferase</keyword>
<keyword evidence="4 9" id="KW-0418">Kinase</keyword>
<keyword evidence="6 9" id="KW-0665">Pyrimidine biosynthesis</keyword>
<dbReference type="GO" id="GO:0016776">
    <property type="term" value="F:phosphotransferase activity, phosphate group as acceptor"/>
    <property type="evidence" value="ECO:0007669"/>
    <property type="project" value="InterPro"/>
</dbReference>
<evidence type="ECO:0000256" key="1">
    <source>
        <dbReference type="ARBA" id="ARBA00022490"/>
    </source>
</evidence>
<keyword evidence="1 9" id="KW-0963">Cytoplasm</keyword>
<evidence type="ECO:0000313" key="11">
    <source>
        <dbReference type="Proteomes" id="UP000298416"/>
    </source>
</evidence>
<dbReference type="GO" id="GO:0005737">
    <property type="term" value="C:cytoplasm"/>
    <property type="evidence" value="ECO:0007669"/>
    <property type="project" value="UniProtKB-SubCell"/>
</dbReference>
<keyword evidence="7 9" id="KW-0539">Nucleus</keyword>
<dbReference type="AlphaFoldDB" id="A0A8X8WFU6"/>
<dbReference type="PROSITE" id="PS00113">
    <property type="entry name" value="ADENYLATE_KINASE"/>
    <property type="match status" value="1"/>
</dbReference>
<comment type="function">
    <text evidence="9">Catalyzes the phosphorylation of pyrimidine nucleoside monophosphates at the expense of ATP. Plays an important role in de novo pyrimidine nucleotide biosynthesis. Has preference for UMP and CMP as phosphate acceptors.</text>
</comment>
<dbReference type="HAMAP" id="MF_00235">
    <property type="entry name" value="Adenylate_kinase_Adk"/>
    <property type="match status" value="1"/>
</dbReference>
<keyword evidence="5 9" id="KW-0067">ATP-binding</keyword>
<evidence type="ECO:0000256" key="8">
    <source>
        <dbReference type="ARBA" id="ARBA00048116"/>
    </source>
</evidence>
<comment type="cofactor">
    <cofactor evidence="9">
        <name>Mg(2+)</name>
        <dbReference type="ChEBI" id="CHEBI:18420"/>
    </cofactor>
    <text evidence="9">Binds 1 Mg(2+) ion per monomer.</text>
</comment>
<keyword evidence="3 9" id="KW-0547">Nucleotide-binding</keyword>
<dbReference type="PRINTS" id="PR00094">
    <property type="entry name" value="ADENYLTKNASE"/>
</dbReference>
<organism evidence="10">
    <name type="scientific">Salvia splendens</name>
    <name type="common">Scarlet sage</name>
    <dbReference type="NCBI Taxonomy" id="180675"/>
    <lineage>
        <taxon>Eukaryota</taxon>
        <taxon>Viridiplantae</taxon>
        <taxon>Streptophyta</taxon>
        <taxon>Embryophyta</taxon>
        <taxon>Tracheophyta</taxon>
        <taxon>Spermatophyta</taxon>
        <taxon>Magnoliopsida</taxon>
        <taxon>eudicotyledons</taxon>
        <taxon>Gunneridae</taxon>
        <taxon>Pentapetalae</taxon>
        <taxon>asterids</taxon>
        <taxon>lamiids</taxon>
        <taxon>Lamiales</taxon>
        <taxon>Lamiaceae</taxon>
        <taxon>Nepetoideae</taxon>
        <taxon>Mentheae</taxon>
        <taxon>Salviinae</taxon>
        <taxon>Salvia</taxon>
        <taxon>Salvia subgen. Calosphace</taxon>
        <taxon>core Calosphace</taxon>
    </lineage>
</organism>
<evidence type="ECO:0000256" key="7">
    <source>
        <dbReference type="ARBA" id="ARBA00023242"/>
    </source>
</evidence>
<evidence type="ECO:0000256" key="6">
    <source>
        <dbReference type="ARBA" id="ARBA00022975"/>
    </source>
</evidence>
<comment type="similarity">
    <text evidence="9">Belongs to the adenylate kinase family. UMP-CMP kinase subfamily.</text>
</comment>
<feature type="binding site" evidence="9">
    <location>
        <begin position="77"/>
        <end position="82"/>
    </location>
    <ligand>
        <name>ATP</name>
        <dbReference type="ChEBI" id="CHEBI:30616"/>
    </ligand>
</feature>
<evidence type="ECO:0000256" key="5">
    <source>
        <dbReference type="ARBA" id="ARBA00022840"/>
    </source>
</evidence>
<feature type="binding site" evidence="9">
    <location>
        <position position="233"/>
    </location>
    <ligand>
        <name>ATP</name>
        <dbReference type="ChEBI" id="CHEBI:30616"/>
    </ligand>
</feature>
<dbReference type="InterPro" id="IPR027417">
    <property type="entry name" value="P-loop_NTPase"/>
</dbReference>
<dbReference type="GO" id="GO:0006207">
    <property type="term" value="P:'de novo' pyrimidine nucleobase biosynthetic process"/>
    <property type="evidence" value="ECO:0007669"/>
    <property type="project" value="InterPro"/>
</dbReference>
<dbReference type="GO" id="GO:0019205">
    <property type="term" value="F:nucleobase-containing compound kinase activity"/>
    <property type="evidence" value="ECO:0007669"/>
    <property type="project" value="InterPro"/>
</dbReference>
<dbReference type="SUPFAM" id="SSF52540">
    <property type="entry name" value="P-loop containing nucleoside triphosphate hydrolases"/>
    <property type="match status" value="1"/>
</dbReference>
<dbReference type="EMBL" id="PNBA02000018">
    <property type="protein sequence ID" value="KAG6393309.1"/>
    <property type="molecule type" value="Genomic_DNA"/>
</dbReference>
<dbReference type="InterPro" id="IPR006266">
    <property type="entry name" value="UMP_CMP_kinase"/>
</dbReference>
<dbReference type="GO" id="GO:0009123">
    <property type="term" value="P:nucleoside monophosphate metabolic process"/>
    <property type="evidence" value="ECO:0007669"/>
    <property type="project" value="UniProtKB-ARBA"/>
</dbReference>